<feature type="DNA-binding region" description="HMG box" evidence="12">
    <location>
        <begin position="38"/>
        <end position="106"/>
    </location>
</feature>
<keyword evidence="5" id="KW-0112">Calmodulin-binding</keyword>
<keyword evidence="14" id="KW-1185">Reference proteome</keyword>
<dbReference type="InterPro" id="IPR036910">
    <property type="entry name" value="HMG_box_dom_sf"/>
</dbReference>
<keyword evidence="9" id="KW-0804">Transcription</keyword>
<dbReference type="InterPro" id="IPR050140">
    <property type="entry name" value="SRY-related_HMG-box_TF-like"/>
</dbReference>
<feature type="domain" description="HMG box" evidence="13">
    <location>
        <begin position="38"/>
        <end position="106"/>
    </location>
</feature>
<sequence>MKKFPNMTENIAFPYGHEDTCSCSECSSIRRLLHRSRVKRPPNCFLLFSKARKKSLIKEHPKKPLKEISTILAREWYELSKEARQPYIEEAERLKNEFQEKYPDYYYGPDTIMRIMRTAKNPPIENNKEINRGMPILKNPIRNTFINDYKDDIYYPNTYYNLNSQNQQYNNMNEYGNCEYNTHHQQQYPMNYSNNYQYDMNYNYNYEQQNRYQY</sequence>
<evidence type="ECO:0000256" key="4">
    <source>
        <dbReference type="ARBA" id="ARBA00022782"/>
    </source>
</evidence>
<evidence type="ECO:0000256" key="9">
    <source>
        <dbReference type="ARBA" id="ARBA00023163"/>
    </source>
</evidence>
<evidence type="ECO:0000256" key="10">
    <source>
        <dbReference type="ARBA" id="ARBA00032498"/>
    </source>
</evidence>
<keyword evidence="7 12" id="KW-0238">DNA-binding</keyword>
<organism evidence="14 15">
    <name type="scientific">Parastrongyloides trichosuri</name>
    <name type="common">Possum-specific nematode worm</name>
    <dbReference type="NCBI Taxonomy" id="131310"/>
    <lineage>
        <taxon>Eukaryota</taxon>
        <taxon>Metazoa</taxon>
        <taxon>Ecdysozoa</taxon>
        <taxon>Nematoda</taxon>
        <taxon>Chromadorea</taxon>
        <taxon>Rhabditida</taxon>
        <taxon>Tylenchina</taxon>
        <taxon>Panagrolaimomorpha</taxon>
        <taxon>Strongyloidoidea</taxon>
        <taxon>Strongyloididae</taxon>
        <taxon>Parastrongyloides</taxon>
    </lineage>
</organism>
<evidence type="ECO:0000256" key="6">
    <source>
        <dbReference type="ARBA" id="ARBA00022928"/>
    </source>
</evidence>
<accession>A0A0N4ZQ82</accession>
<protein>
    <recommendedName>
        <fullName evidence="3">Sex-determining region Y protein</fullName>
    </recommendedName>
    <alternativeName>
        <fullName evidence="10">Testis-determining factor</fullName>
    </alternativeName>
</protein>
<comment type="function">
    <text evidence="11">Transcriptional regulator that controls a genetic switch in male development. It is necessary and sufficient for initiating male sex determination by directing the development of supporting cell precursors (pre-Sertoli cells) as Sertoli rather than granulosa cells. Involved in different aspects of gene regulation including promoter activation or repression. Binds to the DNA consensus sequence 5'-[AT]AACAA[AT]-3'. SRY HMG box recognizes DNA by partial intercalation in the minor groove and promotes DNA bending. Also involved in pre-mRNA splicing. In male adult brain involved in the maintenance of motor functions of dopaminergic neurons.</text>
</comment>
<evidence type="ECO:0000256" key="1">
    <source>
        <dbReference type="ARBA" id="ARBA00004324"/>
    </source>
</evidence>
<evidence type="ECO:0000256" key="3">
    <source>
        <dbReference type="ARBA" id="ARBA00019052"/>
    </source>
</evidence>
<dbReference type="PANTHER" id="PTHR10270">
    <property type="entry name" value="SOX TRANSCRIPTION FACTOR"/>
    <property type="match status" value="1"/>
</dbReference>
<dbReference type="GO" id="GO:0007548">
    <property type="term" value="P:sex differentiation"/>
    <property type="evidence" value="ECO:0007669"/>
    <property type="project" value="UniProtKB-KW"/>
</dbReference>
<dbReference type="SUPFAM" id="SSF47095">
    <property type="entry name" value="HMG-box"/>
    <property type="match status" value="1"/>
</dbReference>
<dbReference type="InterPro" id="IPR009071">
    <property type="entry name" value="HMG_box_dom"/>
</dbReference>
<dbReference type="Gene3D" id="1.10.30.10">
    <property type="entry name" value="High mobility group box domain"/>
    <property type="match status" value="1"/>
</dbReference>
<reference evidence="15" key="1">
    <citation type="submission" date="2017-02" db="UniProtKB">
        <authorList>
            <consortium name="WormBaseParasite"/>
        </authorList>
    </citation>
    <scope>IDENTIFICATION</scope>
</reference>
<dbReference type="GO" id="GO:0005516">
    <property type="term" value="F:calmodulin binding"/>
    <property type="evidence" value="ECO:0007669"/>
    <property type="project" value="UniProtKB-KW"/>
</dbReference>
<dbReference type="Proteomes" id="UP000038045">
    <property type="component" value="Unplaced"/>
</dbReference>
<evidence type="ECO:0000256" key="12">
    <source>
        <dbReference type="PROSITE-ProRule" id="PRU00267"/>
    </source>
</evidence>
<dbReference type="SMART" id="SM00398">
    <property type="entry name" value="HMG"/>
    <property type="match status" value="1"/>
</dbReference>
<comment type="similarity">
    <text evidence="2">Belongs to the SRY family.</text>
</comment>
<dbReference type="GO" id="GO:0030154">
    <property type="term" value="P:cell differentiation"/>
    <property type="evidence" value="ECO:0007669"/>
    <property type="project" value="UniProtKB-KW"/>
</dbReference>
<dbReference type="STRING" id="131310.A0A0N4ZQ82"/>
<keyword evidence="8" id="KW-0010">Activator</keyword>
<dbReference type="GO" id="GO:0001228">
    <property type="term" value="F:DNA-binding transcription activator activity, RNA polymerase II-specific"/>
    <property type="evidence" value="ECO:0007669"/>
    <property type="project" value="TreeGrafter"/>
</dbReference>
<proteinExistence type="inferred from homology"/>
<dbReference type="AlphaFoldDB" id="A0A0N4ZQ82"/>
<evidence type="ECO:0000256" key="7">
    <source>
        <dbReference type="ARBA" id="ARBA00023125"/>
    </source>
</evidence>
<dbReference type="PROSITE" id="PS50118">
    <property type="entry name" value="HMG_BOX_2"/>
    <property type="match status" value="1"/>
</dbReference>
<evidence type="ECO:0000256" key="5">
    <source>
        <dbReference type="ARBA" id="ARBA00022860"/>
    </source>
</evidence>
<keyword evidence="6" id="KW-0726">Sexual differentiation</keyword>
<evidence type="ECO:0000313" key="15">
    <source>
        <dbReference type="WBParaSite" id="PTRK_0001068400.1"/>
    </source>
</evidence>
<comment type="subcellular location">
    <subcellularLocation>
        <location evidence="1">Nucleus speckle</location>
    </subcellularLocation>
</comment>
<evidence type="ECO:0000256" key="8">
    <source>
        <dbReference type="ARBA" id="ARBA00023159"/>
    </source>
</evidence>
<evidence type="ECO:0000313" key="14">
    <source>
        <dbReference type="Proteomes" id="UP000038045"/>
    </source>
</evidence>
<dbReference type="PANTHER" id="PTHR10270:SF161">
    <property type="entry name" value="SEX-DETERMINING REGION Y PROTEIN"/>
    <property type="match status" value="1"/>
</dbReference>
<dbReference type="Pfam" id="PF00505">
    <property type="entry name" value="HMG_box"/>
    <property type="match status" value="1"/>
</dbReference>
<dbReference type="GO" id="GO:0000978">
    <property type="term" value="F:RNA polymerase II cis-regulatory region sequence-specific DNA binding"/>
    <property type="evidence" value="ECO:0007669"/>
    <property type="project" value="TreeGrafter"/>
</dbReference>
<dbReference type="WBParaSite" id="PTRK_0001068400.1">
    <property type="protein sequence ID" value="PTRK_0001068400.1"/>
    <property type="gene ID" value="PTRK_0001068400"/>
</dbReference>
<dbReference type="GO" id="GO:0016607">
    <property type="term" value="C:nuclear speck"/>
    <property type="evidence" value="ECO:0007669"/>
    <property type="project" value="UniProtKB-SubCell"/>
</dbReference>
<evidence type="ECO:0000259" key="13">
    <source>
        <dbReference type="PROSITE" id="PS50118"/>
    </source>
</evidence>
<name>A0A0N4ZQ82_PARTI</name>
<keyword evidence="4" id="KW-0221">Differentiation</keyword>
<keyword evidence="12" id="KW-0539">Nucleus</keyword>
<evidence type="ECO:0000256" key="11">
    <source>
        <dbReference type="ARBA" id="ARBA00045821"/>
    </source>
</evidence>
<evidence type="ECO:0000256" key="2">
    <source>
        <dbReference type="ARBA" id="ARBA00005998"/>
    </source>
</evidence>